<dbReference type="Proteomes" id="UP001634394">
    <property type="component" value="Unassembled WGS sequence"/>
</dbReference>
<evidence type="ECO:0000313" key="4">
    <source>
        <dbReference type="EMBL" id="KAL3878480.1"/>
    </source>
</evidence>
<dbReference type="EMBL" id="JBJQND010000004">
    <property type="protein sequence ID" value="KAL3878480.1"/>
    <property type="molecule type" value="Genomic_DNA"/>
</dbReference>
<comment type="caution">
    <text evidence="4">The sequence shown here is derived from an EMBL/GenBank/DDBJ whole genome shotgun (WGS) entry which is preliminary data.</text>
</comment>
<reference evidence="4 5" key="1">
    <citation type="submission" date="2024-11" db="EMBL/GenBank/DDBJ databases">
        <title>Chromosome-level genome assembly of the freshwater bivalve Anodonta woodiana.</title>
        <authorList>
            <person name="Chen X."/>
        </authorList>
    </citation>
    <scope>NUCLEOTIDE SEQUENCE [LARGE SCALE GENOMIC DNA]</scope>
    <source>
        <strain evidence="4">MN2024</strain>
        <tissue evidence="4">Gills</tissue>
    </source>
</reference>
<evidence type="ECO:0000256" key="2">
    <source>
        <dbReference type="ARBA" id="ARBA00022741"/>
    </source>
</evidence>
<dbReference type="Pfam" id="PF00012">
    <property type="entry name" value="HSP70"/>
    <property type="match status" value="1"/>
</dbReference>
<evidence type="ECO:0000256" key="3">
    <source>
        <dbReference type="ARBA" id="ARBA00022840"/>
    </source>
</evidence>
<dbReference type="AlphaFoldDB" id="A0ABD3WWZ0"/>
<evidence type="ECO:0008006" key="6">
    <source>
        <dbReference type="Google" id="ProtNLM"/>
    </source>
</evidence>
<dbReference type="Gene3D" id="3.30.420.40">
    <property type="match status" value="2"/>
</dbReference>
<keyword evidence="3" id="KW-0067">ATP-binding</keyword>
<dbReference type="PANTHER" id="PTHR14187">
    <property type="entry name" value="ALPHA KINASE/ELONGATION FACTOR 2 KINASE"/>
    <property type="match status" value="1"/>
</dbReference>
<comment type="similarity">
    <text evidence="1">Belongs to the heat shock protein 70 family.</text>
</comment>
<evidence type="ECO:0000313" key="5">
    <source>
        <dbReference type="Proteomes" id="UP001634394"/>
    </source>
</evidence>
<protein>
    <recommendedName>
        <fullName evidence="6">Heat shock 70 kDa protein 12A</fullName>
    </recommendedName>
</protein>
<proteinExistence type="inferred from homology"/>
<dbReference type="InterPro" id="IPR013126">
    <property type="entry name" value="Hsp_70_fam"/>
</dbReference>
<dbReference type="GO" id="GO:0005524">
    <property type="term" value="F:ATP binding"/>
    <property type="evidence" value="ECO:0007669"/>
    <property type="project" value="UniProtKB-KW"/>
</dbReference>
<dbReference type="CDD" id="cd10229">
    <property type="entry name" value="ASKHA_NBD_HSP70_HSPA12"/>
    <property type="match status" value="1"/>
</dbReference>
<keyword evidence="5" id="KW-1185">Reference proteome</keyword>
<accession>A0ABD3WWZ0</accession>
<gene>
    <name evidence="4" type="ORF">ACJMK2_030825</name>
</gene>
<dbReference type="InterPro" id="IPR043129">
    <property type="entry name" value="ATPase_NBD"/>
</dbReference>
<organism evidence="4 5">
    <name type="scientific">Sinanodonta woodiana</name>
    <name type="common">Chinese pond mussel</name>
    <name type="synonym">Anodonta woodiana</name>
    <dbReference type="NCBI Taxonomy" id="1069815"/>
    <lineage>
        <taxon>Eukaryota</taxon>
        <taxon>Metazoa</taxon>
        <taxon>Spiralia</taxon>
        <taxon>Lophotrochozoa</taxon>
        <taxon>Mollusca</taxon>
        <taxon>Bivalvia</taxon>
        <taxon>Autobranchia</taxon>
        <taxon>Heteroconchia</taxon>
        <taxon>Palaeoheterodonta</taxon>
        <taxon>Unionida</taxon>
        <taxon>Unionoidea</taxon>
        <taxon>Unionidae</taxon>
        <taxon>Unioninae</taxon>
        <taxon>Sinanodonta</taxon>
    </lineage>
</organism>
<dbReference type="SUPFAM" id="SSF53067">
    <property type="entry name" value="Actin-like ATPase domain"/>
    <property type="match status" value="2"/>
</dbReference>
<dbReference type="PANTHER" id="PTHR14187:SF5">
    <property type="entry name" value="HEAT SHOCK 70 KDA PROTEIN 12A"/>
    <property type="match status" value="1"/>
</dbReference>
<sequence>MVCAHSVNRRIYISVIHRKLYRSNGLESFSKCIPDKKKKTILTAAIDFGTTYSGYAFSFAANPKEVFTFNWKEQHVKTPSVIMLDSDWEPDAFGYEAEQKYVNLLNKEDADGYYYFEKFKMQLYNITELQKKELNRDMEIEDIKGKKAKAIIVFSGALKYLKNHLLTLLNQRKEKVAISSADIHWILTVPAIWNDGSKQFMRDAAEMAGIPSDLLTLALEPEAAAIYCILGANEFFMGLTQSQLPLIKESTKYILLDLGGGTGDIACHELTKDGVLKELHEPTGGDFGGITVDNEFRQCLRGLLGMKVLKHFQEHYTEDYLELFESFERKKCTFDDTRPEVMFHISSTFCQSYKDINNEDLNSSLQNSPKRHLVEIRGDKFVINAQLMKRFFEKSISLIQLHIQTLLDNLSSAGISQLLMVGGFSESKYVQKVLKEYFGKRIEIIIPGNPAAAVVKGAVYFGHNPGIISKRVCRYTYGIARMMRFKKEVHPPSKLKIIEGVAYVDDIFSVHIRRGDIVELEQETATLSYYPAMAHIKQVILPVYASVHPNPTYIDEEGCRHVGNVIAELSEFANTDQMELLVKLTFGGTEIKVELREKSSGRIVEGSVEFLG</sequence>
<name>A0ABD3WWZ0_SINWO</name>
<keyword evidence="2" id="KW-0547">Nucleotide-binding</keyword>
<evidence type="ECO:0000256" key="1">
    <source>
        <dbReference type="ARBA" id="ARBA00007381"/>
    </source>
</evidence>